<sequence length="46" mass="5543">IDMANWSTKLFKLSLKKYIRDGTIYDFIHALEEKDGKSYSNIFWKK</sequence>
<reference evidence="1" key="1">
    <citation type="submission" date="2021-06" db="EMBL/GenBank/DDBJ databases">
        <authorList>
            <person name="Kallberg Y."/>
            <person name="Tangrot J."/>
            <person name="Rosling A."/>
        </authorList>
    </citation>
    <scope>NUCLEOTIDE SEQUENCE</scope>
    <source>
        <strain evidence="1">FL966</strain>
    </source>
</reference>
<name>A0A9N9PID2_9GLOM</name>
<evidence type="ECO:0000313" key="1">
    <source>
        <dbReference type="EMBL" id="CAG8823319.1"/>
    </source>
</evidence>
<dbReference type="AlphaFoldDB" id="A0A9N9PID2"/>
<evidence type="ECO:0000313" key="2">
    <source>
        <dbReference type="Proteomes" id="UP000789759"/>
    </source>
</evidence>
<feature type="non-terminal residue" evidence="1">
    <location>
        <position position="1"/>
    </location>
</feature>
<dbReference type="EMBL" id="CAJVQA010052829">
    <property type="protein sequence ID" value="CAG8823319.1"/>
    <property type="molecule type" value="Genomic_DNA"/>
</dbReference>
<dbReference type="OrthoDB" id="2430115at2759"/>
<comment type="caution">
    <text evidence="1">The sequence shown here is derived from an EMBL/GenBank/DDBJ whole genome shotgun (WGS) entry which is preliminary data.</text>
</comment>
<accession>A0A9N9PID2</accession>
<keyword evidence="2" id="KW-1185">Reference proteome</keyword>
<protein>
    <submittedName>
        <fullName evidence="1">4508_t:CDS:1</fullName>
    </submittedName>
</protein>
<proteinExistence type="predicted"/>
<dbReference type="Proteomes" id="UP000789759">
    <property type="component" value="Unassembled WGS sequence"/>
</dbReference>
<organism evidence="1 2">
    <name type="scientific">Cetraspora pellucida</name>
    <dbReference type="NCBI Taxonomy" id="1433469"/>
    <lineage>
        <taxon>Eukaryota</taxon>
        <taxon>Fungi</taxon>
        <taxon>Fungi incertae sedis</taxon>
        <taxon>Mucoromycota</taxon>
        <taxon>Glomeromycotina</taxon>
        <taxon>Glomeromycetes</taxon>
        <taxon>Diversisporales</taxon>
        <taxon>Gigasporaceae</taxon>
        <taxon>Cetraspora</taxon>
    </lineage>
</organism>
<gene>
    <name evidence="1" type="ORF">CPELLU_LOCUS19898</name>
</gene>